<proteinExistence type="predicted"/>
<accession>A0A8J2VWW4</accession>
<keyword evidence="2" id="KW-1185">Reference proteome</keyword>
<sequence>MFSSAHLNINKKSICSTQKKYLQISIISQLMNQLLCGLSSERFEPKQNYKNFEVRAQKLVRPDTTKSNVIFVLDAIFIAEMKIAFTTIILVAEGQQHSHPSNIINGWVHSKGSPQSIGTYGIDLKLSQENIE</sequence>
<dbReference type="EMBL" id="CAKASE010000046">
    <property type="protein sequence ID" value="CAG9561023.1"/>
    <property type="molecule type" value="Genomic_DNA"/>
</dbReference>
<evidence type="ECO:0000313" key="2">
    <source>
        <dbReference type="Proteomes" id="UP000789524"/>
    </source>
</evidence>
<evidence type="ECO:0000313" key="1">
    <source>
        <dbReference type="EMBL" id="CAG9561023.1"/>
    </source>
</evidence>
<dbReference type="Proteomes" id="UP000789524">
    <property type="component" value="Unassembled WGS sequence"/>
</dbReference>
<reference evidence="1" key="1">
    <citation type="submission" date="2021-09" db="EMBL/GenBank/DDBJ databases">
        <authorList>
            <person name="Martin H S."/>
        </authorList>
    </citation>
    <scope>NUCLEOTIDE SEQUENCE</scope>
</reference>
<organism evidence="1 2">
    <name type="scientific">Danaus chrysippus</name>
    <name type="common">African queen</name>
    <dbReference type="NCBI Taxonomy" id="151541"/>
    <lineage>
        <taxon>Eukaryota</taxon>
        <taxon>Metazoa</taxon>
        <taxon>Ecdysozoa</taxon>
        <taxon>Arthropoda</taxon>
        <taxon>Hexapoda</taxon>
        <taxon>Insecta</taxon>
        <taxon>Pterygota</taxon>
        <taxon>Neoptera</taxon>
        <taxon>Endopterygota</taxon>
        <taxon>Lepidoptera</taxon>
        <taxon>Glossata</taxon>
        <taxon>Ditrysia</taxon>
        <taxon>Papilionoidea</taxon>
        <taxon>Nymphalidae</taxon>
        <taxon>Danainae</taxon>
        <taxon>Danaini</taxon>
        <taxon>Danaina</taxon>
        <taxon>Danaus</taxon>
        <taxon>Anosia</taxon>
    </lineage>
</organism>
<comment type="caution">
    <text evidence="1">The sequence shown here is derived from an EMBL/GenBank/DDBJ whole genome shotgun (WGS) entry which is preliminary data.</text>
</comment>
<name>A0A8J2VWW4_9NEOP</name>
<gene>
    <name evidence="1" type="ORF">DCHRY22_LOCUS2601</name>
</gene>
<dbReference type="AlphaFoldDB" id="A0A8J2VWW4"/>
<protein>
    <submittedName>
        <fullName evidence="1">(African queen) hypothetical protein</fullName>
    </submittedName>
</protein>